<reference evidence="4" key="1">
    <citation type="journal article" date="2020" name="Stud. Mycol.">
        <title>101 Dothideomycetes genomes: a test case for predicting lifestyles and emergence of pathogens.</title>
        <authorList>
            <person name="Haridas S."/>
            <person name="Albert R."/>
            <person name="Binder M."/>
            <person name="Bloem J."/>
            <person name="Labutti K."/>
            <person name="Salamov A."/>
            <person name="Andreopoulos B."/>
            <person name="Baker S."/>
            <person name="Barry K."/>
            <person name="Bills G."/>
            <person name="Bluhm B."/>
            <person name="Cannon C."/>
            <person name="Castanera R."/>
            <person name="Culley D."/>
            <person name="Daum C."/>
            <person name="Ezra D."/>
            <person name="Gonzalez J."/>
            <person name="Henrissat B."/>
            <person name="Kuo A."/>
            <person name="Liang C."/>
            <person name="Lipzen A."/>
            <person name="Lutzoni F."/>
            <person name="Magnuson J."/>
            <person name="Mondo S."/>
            <person name="Nolan M."/>
            <person name="Ohm R."/>
            <person name="Pangilinan J."/>
            <person name="Park H.-J."/>
            <person name="Ramirez L."/>
            <person name="Alfaro M."/>
            <person name="Sun H."/>
            <person name="Tritt A."/>
            <person name="Yoshinaga Y."/>
            <person name="Zwiers L.-H."/>
            <person name="Turgeon B."/>
            <person name="Goodwin S."/>
            <person name="Spatafora J."/>
            <person name="Crous P."/>
            <person name="Grigoriev I."/>
        </authorList>
    </citation>
    <scope>NUCLEOTIDE SEQUENCE</scope>
    <source>
        <strain evidence="4">CBS 130266</strain>
    </source>
</reference>
<gene>
    <name evidence="4" type="ORF">EJ08DRAFT_487697</name>
</gene>
<dbReference type="PROSITE" id="PS50088">
    <property type="entry name" value="ANK_REPEAT"/>
    <property type="match status" value="1"/>
</dbReference>
<sequence>MHTTNAVSQGLHDSTESQPKYEAACISGDIIAVQAVLELNPPTFSDIEDIIAIAARYHHLTLFRFLLQHPATTSLGFTPVLPICRTDSEEFILALNKKFPDILQRNYFVGTPLQSAIGAGCSPAFLEFLIDLKADSHGTCRNNESVLRLTTSRTPKDGQPSTIDILTLLLKKGANLKYSGVLCGAIRNSMARFEIDKSLLEQGAHPNTDILLPYSWTSYPLHLAVRLGDLELINLLLENEADLCLKSRHDRTALDINDSLARLDIKNLLSTFVATTATNSKD</sequence>
<comment type="caution">
    <text evidence="4">The sequence shown here is derived from an EMBL/GenBank/DDBJ whole genome shotgun (WGS) entry which is preliminary data.</text>
</comment>
<accession>A0A9P4NI30</accession>
<keyword evidence="2 3" id="KW-0040">ANK repeat</keyword>
<evidence type="ECO:0000256" key="3">
    <source>
        <dbReference type="PROSITE-ProRule" id="PRU00023"/>
    </source>
</evidence>
<dbReference type="InterPro" id="IPR036770">
    <property type="entry name" value="Ankyrin_rpt-contain_sf"/>
</dbReference>
<organism evidence="4 5">
    <name type="scientific">Tothia fuscella</name>
    <dbReference type="NCBI Taxonomy" id="1048955"/>
    <lineage>
        <taxon>Eukaryota</taxon>
        <taxon>Fungi</taxon>
        <taxon>Dikarya</taxon>
        <taxon>Ascomycota</taxon>
        <taxon>Pezizomycotina</taxon>
        <taxon>Dothideomycetes</taxon>
        <taxon>Pleosporomycetidae</taxon>
        <taxon>Venturiales</taxon>
        <taxon>Cylindrosympodiaceae</taxon>
        <taxon>Tothia</taxon>
    </lineage>
</organism>
<dbReference type="AlphaFoldDB" id="A0A9P4NI30"/>
<dbReference type="SUPFAM" id="SSF48403">
    <property type="entry name" value="Ankyrin repeat"/>
    <property type="match status" value="1"/>
</dbReference>
<dbReference type="SMART" id="SM00248">
    <property type="entry name" value="ANK"/>
    <property type="match status" value="3"/>
</dbReference>
<evidence type="ECO:0000256" key="2">
    <source>
        <dbReference type="ARBA" id="ARBA00023043"/>
    </source>
</evidence>
<dbReference type="Proteomes" id="UP000800235">
    <property type="component" value="Unassembled WGS sequence"/>
</dbReference>
<proteinExistence type="predicted"/>
<dbReference type="Gene3D" id="1.25.40.20">
    <property type="entry name" value="Ankyrin repeat-containing domain"/>
    <property type="match status" value="1"/>
</dbReference>
<keyword evidence="1" id="KW-0677">Repeat</keyword>
<evidence type="ECO:0000313" key="4">
    <source>
        <dbReference type="EMBL" id="KAF2422102.1"/>
    </source>
</evidence>
<evidence type="ECO:0000256" key="1">
    <source>
        <dbReference type="ARBA" id="ARBA00022737"/>
    </source>
</evidence>
<dbReference type="PROSITE" id="PS50297">
    <property type="entry name" value="ANK_REP_REGION"/>
    <property type="match status" value="1"/>
</dbReference>
<dbReference type="Pfam" id="PF00023">
    <property type="entry name" value="Ank"/>
    <property type="match status" value="1"/>
</dbReference>
<dbReference type="PANTHER" id="PTHR24134:SF9">
    <property type="entry name" value="ANKYRIN REPEAT AND SOCS BOX PROTEIN 8"/>
    <property type="match status" value="1"/>
</dbReference>
<protein>
    <submittedName>
        <fullName evidence="4">Ankyrin</fullName>
    </submittedName>
</protein>
<name>A0A9P4NI30_9PEZI</name>
<feature type="repeat" description="ANK" evidence="3">
    <location>
        <begin position="220"/>
        <end position="248"/>
    </location>
</feature>
<dbReference type="EMBL" id="MU007094">
    <property type="protein sequence ID" value="KAF2422102.1"/>
    <property type="molecule type" value="Genomic_DNA"/>
</dbReference>
<keyword evidence="5" id="KW-1185">Reference proteome</keyword>
<dbReference type="PANTHER" id="PTHR24134">
    <property type="entry name" value="ANKYRIN REPEAT-CONTAINING PROTEIN DDB_G0279043"/>
    <property type="match status" value="1"/>
</dbReference>
<evidence type="ECO:0000313" key="5">
    <source>
        <dbReference type="Proteomes" id="UP000800235"/>
    </source>
</evidence>
<dbReference type="InterPro" id="IPR002110">
    <property type="entry name" value="Ankyrin_rpt"/>
</dbReference>